<evidence type="ECO:0000256" key="1">
    <source>
        <dbReference type="ARBA" id="ARBA00000085"/>
    </source>
</evidence>
<dbReference type="Gene3D" id="3.40.50.2300">
    <property type="match status" value="3"/>
</dbReference>
<dbReference type="Gene3D" id="3.30.450.20">
    <property type="entry name" value="PAS domain"/>
    <property type="match status" value="1"/>
</dbReference>
<dbReference type="PANTHER" id="PTHR43065:SF46">
    <property type="entry name" value="C4-DICARBOXYLATE TRANSPORT SENSOR PROTEIN DCTB"/>
    <property type="match status" value="1"/>
</dbReference>
<dbReference type="Gene3D" id="3.30.565.10">
    <property type="entry name" value="Histidine kinase-like ATPase, C-terminal domain"/>
    <property type="match status" value="1"/>
</dbReference>
<keyword evidence="8" id="KW-0902">Two-component regulatory system</keyword>
<protein>
    <recommendedName>
        <fullName evidence="2">histidine kinase</fullName>
        <ecNumber evidence="2">2.7.13.3</ecNumber>
    </recommendedName>
</protein>
<evidence type="ECO:0000259" key="12">
    <source>
        <dbReference type="PROSITE" id="PS50112"/>
    </source>
</evidence>
<keyword evidence="5" id="KW-0547">Nucleotide-binding</keyword>
<reference evidence="13 14" key="1">
    <citation type="submission" date="2019-04" db="EMBL/GenBank/DDBJ databases">
        <title>Geobacter oryzae sp. nov., ferric-reducing bacteria isolated from paddy soil.</title>
        <authorList>
            <person name="Xu Z."/>
            <person name="Masuda Y."/>
            <person name="Itoh H."/>
            <person name="Senoo K."/>
        </authorList>
    </citation>
    <scope>NUCLEOTIDE SEQUENCE [LARGE SCALE GENOMIC DNA]</scope>
    <source>
        <strain evidence="13 14">Red111</strain>
    </source>
</reference>
<dbReference type="SUPFAM" id="SSF55785">
    <property type="entry name" value="PYP-like sensor domain (PAS domain)"/>
    <property type="match status" value="1"/>
</dbReference>
<dbReference type="CDD" id="cd00156">
    <property type="entry name" value="REC"/>
    <property type="match status" value="1"/>
</dbReference>
<dbReference type="Proteomes" id="UP000306416">
    <property type="component" value="Unassembled WGS sequence"/>
</dbReference>
<dbReference type="InterPro" id="IPR036890">
    <property type="entry name" value="HATPase_C_sf"/>
</dbReference>
<dbReference type="Pfam" id="PF13426">
    <property type="entry name" value="PAS_9"/>
    <property type="match status" value="1"/>
</dbReference>
<dbReference type="CDD" id="cd00130">
    <property type="entry name" value="PAS"/>
    <property type="match status" value="1"/>
</dbReference>
<evidence type="ECO:0000313" key="14">
    <source>
        <dbReference type="Proteomes" id="UP000306416"/>
    </source>
</evidence>
<dbReference type="InterPro" id="IPR000014">
    <property type="entry name" value="PAS"/>
</dbReference>
<dbReference type="InterPro" id="IPR003661">
    <property type="entry name" value="HisK_dim/P_dom"/>
</dbReference>
<dbReference type="EMBL" id="SRSC01000001">
    <property type="protein sequence ID" value="TGU74706.1"/>
    <property type="molecule type" value="Genomic_DNA"/>
</dbReference>
<dbReference type="SUPFAM" id="SSF55781">
    <property type="entry name" value="GAF domain-like"/>
    <property type="match status" value="1"/>
</dbReference>
<dbReference type="PROSITE" id="PS50110">
    <property type="entry name" value="RESPONSE_REGULATORY"/>
    <property type="match status" value="1"/>
</dbReference>
<dbReference type="InterPro" id="IPR003018">
    <property type="entry name" value="GAF"/>
</dbReference>
<sequence length="1085" mass="120620">MSILFPEHLLSDTGVRYDKHPEVAMRSKPAHLPGIRWWLRWCLLALLLTASPLYAQSTLPHLLVINSYNYGYDWSDDEMRGLRATLLKKLPRMEMLVEHLDTKKFPDKRHFPELANLFSIKHRGIRFDVVVALDNAALEFALRYRERLFPDVPLVFCGINDYEPEMVAGSSKVTGVAEYHDMIGTVAMALRLHPGTKEVVVVSDYSDTGRAMRHELVTSSAKFPNVAFRFLGDLPLEQAAQQLKGLSPDALVLMLSYTMDQSTGRSFTQAEAARIVTSVSPVPVYAVHAAQLGYGVVGGMMMEGRSQGEKAAELAVRILSGESPSAIPVITGTLSRPMFDDTLLRRWDIDRRKLPPGSLVINEPVSFYAVNKTAFWTAALFALFVVSALAALYFNNERRRRLERELQFTEERFRLLFNSAGDAIYIHDFDFRILEVNQSACDRMGYSHDEFMQLTLHEINAPHQSEKLPERLVVLEREGRSLYESEHRTKDGAAVPIEVSSRLIDYLGRPAILSVVRDISKRKLVERRENTRLKILEQMATGASLEELLVCIVGFVEQESPGALCSVLLANEEGTQLMHGAAPSLPPEYNRAVNGLRIREGMGSCGTAAFLKRRVIVEDLEHHPFWKGFQPAFDAGLKACWSEPVLSVDGELLGTFAVYYRSCRNPGDAELALIESAAHMASIAIGRVRSDESRFRLEEQMRQMQKIEAIGQLAGGLAHDFNNLLTPIFVYADIAKKSMAADDPNRKKLEGILSSAHKAADLTKKLLSFGRKQRLNMEVIELNEVIRALLDLMQRTIRANIEIRTNLTDFGAWIFADRGQVEQVLINFAVNAQDAIKGNGTIVIETGNVLLDDEFVRVNPGTKPGPHVLLSFTDNGCGMKEEVLQHIFEPFYTTKPVGEGTGLGLATVYGIIKQHNGCIKVKSRVGHGSSFLVYFPACAAEASAGAPAVEVARKVESKDNRATILVVDDNEAIREMAVELLQASGYRVLVAETPARAQQIAGQSGTAIDLLVTDVVMPEMSGPELYERLAAGIPDLPVLYISGYTFDVEVHNPQQHDRVSFIPKPFTSEQFLAGIENAVTDATRR</sequence>
<dbReference type="InterPro" id="IPR004358">
    <property type="entry name" value="Sig_transdc_His_kin-like_C"/>
</dbReference>
<keyword evidence="3 9" id="KW-0597">Phosphoprotein</keyword>
<keyword evidence="4" id="KW-0808">Transferase</keyword>
<feature type="modified residue" description="4-aspartylphosphate" evidence="9">
    <location>
        <position position="1014"/>
    </location>
</feature>
<evidence type="ECO:0000259" key="10">
    <source>
        <dbReference type="PROSITE" id="PS50109"/>
    </source>
</evidence>
<dbReference type="AlphaFoldDB" id="A0A4S1CN50"/>
<dbReference type="GO" id="GO:0000155">
    <property type="term" value="F:phosphorelay sensor kinase activity"/>
    <property type="evidence" value="ECO:0007669"/>
    <property type="project" value="InterPro"/>
</dbReference>
<dbReference type="SMART" id="SM00387">
    <property type="entry name" value="HATPase_c"/>
    <property type="match status" value="1"/>
</dbReference>
<dbReference type="InterPro" id="IPR029057">
    <property type="entry name" value="PRTase-like"/>
</dbReference>
<dbReference type="InterPro" id="IPR036097">
    <property type="entry name" value="HisK_dim/P_sf"/>
</dbReference>
<keyword evidence="7" id="KW-0067">ATP-binding</keyword>
<dbReference type="Gene3D" id="1.10.287.130">
    <property type="match status" value="1"/>
</dbReference>
<feature type="domain" description="PAS" evidence="12">
    <location>
        <begin position="409"/>
        <end position="472"/>
    </location>
</feature>
<dbReference type="PROSITE" id="PS50112">
    <property type="entry name" value="PAS"/>
    <property type="match status" value="1"/>
</dbReference>
<dbReference type="PROSITE" id="PS50109">
    <property type="entry name" value="HIS_KIN"/>
    <property type="match status" value="1"/>
</dbReference>
<dbReference type="PRINTS" id="PR00344">
    <property type="entry name" value="BCTRLSENSOR"/>
</dbReference>
<evidence type="ECO:0000256" key="8">
    <source>
        <dbReference type="ARBA" id="ARBA00023012"/>
    </source>
</evidence>
<dbReference type="SMART" id="SM00448">
    <property type="entry name" value="REC"/>
    <property type="match status" value="1"/>
</dbReference>
<dbReference type="SUPFAM" id="SSF53271">
    <property type="entry name" value="PRTase-like"/>
    <property type="match status" value="1"/>
</dbReference>
<accession>A0A4S1CN50</accession>
<dbReference type="InterPro" id="IPR011006">
    <property type="entry name" value="CheY-like_superfamily"/>
</dbReference>
<dbReference type="Pfam" id="PF13185">
    <property type="entry name" value="GAF_2"/>
    <property type="match status" value="1"/>
</dbReference>
<dbReference type="SUPFAM" id="SSF55874">
    <property type="entry name" value="ATPase domain of HSP90 chaperone/DNA topoisomerase II/histidine kinase"/>
    <property type="match status" value="1"/>
</dbReference>
<dbReference type="InterPro" id="IPR001789">
    <property type="entry name" value="Sig_transdc_resp-reg_receiver"/>
</dbReference>
<evidence type="ECO:0000256" key="4">
    <source>
        <dbReference type="ARBA" id="ARBA00022679"/>
    </source>
</evidence>
<dbReference type="InterPro" id="IPR029016">
    <property type="entry name" value="GAF-like_dom_sf"/>
</dbReference>
<evidence type="ECO:0000256" key="6">
    <source>
        <dbReference type="ARBA" id="ARBA00022777"/>
    </source>
</evidence>
<dbReference type="SMART" id="SM00388">
    <property type="entry name" value="HisKA"/>
    <property type="match status" value="1"/>
</dbReference>
<dbReference type="InterPro" id="IPR003594">
    <property type="entry name" value="HATPase_dom"/>
</dbReference>
<organism evidence="13 14">
    <name type="scientific">Geomonas terrae</name>
    <dbReference type="NCBI Taxonomy" id="2562681"/>
    <lineage>
        <taxon>Bacteria</taxon>
        <taxon>Pseudomonadati</taxon>
        <taxon>Thermodesulfobacteriota</taxon>
        <taxon>Desulfuromonadia</taxon>
        <taxon>Geobacterales</taxon>
        <taxon>Geobacteraceae</taxon>
        <taxon>Geomonas</taxon>
    </lineage>
</organism>
<dbReference type="InterPro" id="IPR035965">
    <property type="entry name" value="PAS-like_dom_sf"/>
</dbReference>
<evidence type="ECO:0000259" key="11">
    <source>
        <dbReference type="PROSITE" id="PS50110"/>
    </source>
</evidence>
<dbReference type="SUPFAM" id="SSF47384">
    <property type="entry name" value="Homodimeric domain of signal transducing histidine kinase"/>
    <property type="match status" value="1"/>
</dbReference>
<keyword evidence="6" id="KW-0418">Kinase</keyword>
<dbReference type="GO" id="GO:0005524">
    <property type="term" value="F:ATP binding"/>
    <property type="evidence" value="ECO:0007669"/>
    <property type="project" value="UniProtKB-KW"/>
</dbReference>
<dbReference type="NCBIfam" id="TIGR00229">
    <property type="entry name" value="sensory_box"/>
    <property type="match status" value="1"/>
</dbReference>
<dbReference type="Pfam" id="PF00072">
    <property type="entry name" value="Response_reg"/>
    <property type="match status" value="1"/>
</dbReference>
<dbReference type="SMART" id="SM00091">
    <property type="entry name" value="PAS"/>
    <property type="match status" value="1"/>
</dbReference>
<evidence type="ECO:0000256" key="5">
    <source>
        <dbReference type="ARBA" id="ARBA00022741"/>
    </source>
</evidence>
<feature type="domain" description="Histidine kinase" evidence="10">
    <location>
        <begin position="716"/>
        <end position="939"/>
    </location>
</feature>
<comment type="catalytic activity">
    <reaction evidence="1">
        <text>ATP + protein L-histidine = ADP + protein N-phospho-L-histidine.</text>
        <dbReference type="EC" id="2.7.13.3"/>
    </reaction>
</comment>
<evidence type="ECO:0000256" key="3">
    <source>
        <dbReference type="ARBA" id="ARBA00022553"/>
    </source>
</evidence>
<gene>
    <name evidence="13" type="ORF">E4633_04385</name>
</gene>
<evidence type="ECO:0000256" key="2">
    <source>
        <dbReference type="ARBA" id="ARBA00012438"/>
    </source>
</evidence>
<evidence type="ECO:0000256" key="9">
    <source>
        <dbReference type="PROSITE-ProRule" id="PRU00169"/>
    </source>
</evidence>
<dbReference type="SMART" id="SM00065">
    <property type="entry name" value="GAF"/>
    <property type="match status" value="1"/>
</dbReference>
<evidence type="ECO:0000256" key="7">
    <source>
        <dbReference type="ARBA" id="ARBA00022840"/>
    </source>
</evidence>
<dbReference type="Pfam" id="PF02518">
    <property type="entry name" value="HATPase_c"/>
    <property type="match status" value="1"/>
</dbReference>
<proteinExistence type="predicted"/>
<dbReference type="PANTHER" id="PTHR43065">
    <property type="entry name" value="SENSOR HISTIDINE KINASE"/>
    <property type="match status" value="1"/>
</dbReference>
<dbReference type="InterPro" id="IPR005467">
    <property type="entry name" value="His_kinase_dom"/>
</dbReference>
<dbReference type="EC" id="2.7.13.3" evidence="2"/>
<keyword evidence="14" id="KW-1185">Reference proteome</keyword>
<dbReference type="SUPFAM" id="SSF52172">
    <property type="entry name" value="CheY-like"/>
    <property type="match status" value="1"/>
</dbReference>
<dbReference type="Gene3D" id="3.30.450.40">
    <property type="match status" value="1"/>
</dbReference>
<name>A0A4S1CN50_9BACT</name>
<evidence type="ECO:0000313" key="13">
    <source>
        <dbReference type="EMBL" id="TGU74706.1"/>
    </source>
</evidence>
<comment type="caution">
    <text evidence="13">The sequence shown here is derived from an EMBL/GenBank/DDBJ whole genome shotgun (WGS) entry which is preliminary data.</text>
</comment>
<feature type="domain" description="Response regulatory" evidence="11">
    <location>
        <begin position="963"/>
        <end position="1079"/>
    </location>
</feature>